<evidence type="ECO:0000313" key="1">
    <source>
        <dbReference type="EMBL" id="CAK7357141.1"/>
    </source>
</evidence>
<protein>
    <submittedName>
        <fullName evidence="1">Uncharacterized protein</fullName>
    </submittedName>
</protein>
<organism evidence="1 2">
    <name type="scientific">Dovyalis caffra</name>
    <dbReference type="NCBI Taxonomy" id="77055"/>
    <lineage>
        <taxon>Eukaryota</taxon>
        <taxon>Viridiplantae</taxon>
        <taxon>Streptophyta</taxon>
        <taxon>Embryophyta</taxon>
        <taxon>Tracheophyta</taxon>
        <taxon>Spermatophyta</taxon>
        <taxon>Magnoliopsida</taxon>
        <taxon>eudicotyledons</taxon>
        <taxon>Gunneridae</taxon>
        <taxon>Pentapetalae</taxon>
        <taxon>rosids</taxon>
        <taxon>fabids</taxon>
        <taxon>Malpighiales</taxon>
        <taxon>Salicaceae</taxon>
        <taxon>Flacourtieae</taxon>
        <taxon>Dovyalis</taxon>
    </lineage>
</organism>
<proteinExistence type="predicted"/>
<evidence type="ECO:0000313" key="2">
    <source>
        <dbReference type="Proteomes" id="UP001314170"/>
    </source>
</evidence>
<gene>
    <name evidence="1" type="ORF">DCAF_LOCUS27425</name>
</gene>
<name>A0AAV1SUH0_9ROSI</name>
<dbReference type="Proteomes" id="UP001314170">
    <property type="component" value="Unassembled WGS sequence"/>
</dbReference>
<sequence>MTHFLELTHHIEHHEIIWNTWRKETRAAPKSNKHKSKKALSPGIIGSQVCQAAGPQRILYQTVQETAASIPLASVLYLETLNIGKVCIVNSPTSLLQ</sequence>
<reference evidence="1 2" key="1">
    <citation type="submission" date="2024-01" db="EMBL/GenBank/DDBJ databases">
        <authorList>
            <person name="Waweru B."/>
        </authorList>
    </citation>
    <scope>NUCLEOTIDE SEQUENCE [LARGE SCALE GENOMIC DNA]</scope>
</reference>
<comment type="caution">
    <text evidence="1">The sequence shown here is derived from an EMBL/GenBank/DDBJ whole genome shotgun (WGS) entry which is preliminary data.</text>
</comment>
<dbReference type="AlphaFoldDB" id="A0AAV1SUH0"/>
<keyword evidence="2" id="KW-1185">Reference proteome</keyword>
<dbReference type="EMBL" id="CAWUPB010001197">
    <property type="protein sequence ID" value="CAK7357141.1"/>
    <property type="molecule type" value="Genomic_DNA"/>
</dbReference>
<accession>A0AAV1SUH0</accession>